<proteinExistence type="predicted"/>
<dbReference type="Proteomes" id="UP000799771">
    <property type="component" value="Unassembled WGS sequence"/>
</dbReference>
<dbReference type="GeneID" id="54410726"/>
<evidence type="ECO:0000313" key="1">
    <source>
        <dbReference type="EMBL" id="KAF2130773.1"/>
    </source>
</evidence>
<name>A0A6A6AHP2_9PLEO</name>
<reference evidence="1" key="1">
    <citation type="journal article" date="2020" name="Stud. Mycol.">
        <title>101 Dothideomycetes genomes: a test case for predicting lifestyles and emergence of pathogens.</title>
        <authorList>
            <person name="Haridas S."/>
            <person name="Albert R."/>
            <person name="Binder M."/>
            <person name="Bloem J."/>
            <person name="Labutti K."/>
            <person name="Salamov A."/>
            <person name="Andreopoulos B."/>
            <person name="Baker S."/>
            <person name="Barry K."/>
            <person name="Bills G."/>
            <person name="Bluhm B."/>
            <person name="Cannon C."/>
            <person name="Castanera R."/>
            <person name="Culley D."/>
            <person name="Daum C."/>
            <person name="Ezra D."/>
            <person name="Gonzalez J."/>
            <person name="Henrissat B."/>
            <person name="Kuo A."/>
            <person name="Liang C."/>
            <person name="Lipzen A."/>
            <person name="Lutzoni F."/>
            <person name="Magnuson J."/>
            <person name="Mondo S."/>
            <person name="Nolan M."/>
            <person name="Ohm R."/>
            <person name="Pangilinan J."/>
            <person name="Park H.-J."/>
            <person name="Ramirez L."/>
            <person name="Alfaro M."/>
            <person name="Sun H."/>
            <person name="Tritt A."/>
            <person name="Yoshinaga Y."/>
            <person name="Zwiers L.-H."/>
            <person name="Turgeon B."/>
            <person name="Goodwin S."/>
            <person name="Spatafora J."/>
            <person name="Crous P."/>
            <person name="Grigoriev I."/>
        </authorList>
    </citation>
    <scope>NUCLEOTIDE SEQUENCE</scope>
    <source>
        <strain evidence="1">CBS 119687</strain>
    </source>
</reference>
<dbReference type="RefSeq" id="XP_033525160.1">
    <property type="nucleotide sequence ID" value="XM_033670294.1"/>
</dbReference>
<dbReference type="EMBL" id="ML977503">
    <property type="protein sequence ID" value="KAF2130773.1"/>
    <property type="molecule type" value="Genomic_DNA"/>
</dbReference>
<accession>A0A6A6AHP2</accession>
<evidence type="ECO:0000313" key="2">
    <source>
        <dbReference type="Proteomes" id="UP000799771"/>
    </source>
</evidence>
<sequence>MKSTTIEQSITVCLDTSWHCHSEISSDGSHTQGDIRALGKPVCLALSSNSENGKLAVANQLFLDRYRDTIDTRLLNRNDGIYPLAANHFVWQRRLEDTYVMLEYPFHTQKRTRCQYINDVFTFSTDYHAKPLRSKNWRMRKRKLKKMAINSNINHDV</sequence>
<dbReference type="AlphaFoldDB" id="A0A6A6AHP2"/>
<protein>
    <submittedName>
        <fullName evidence="1">Uncharacterized protein</fullName>
    </submittedName>
</protein>
<gene>
    <name evidence="1" type="ORF">P153DRAFT_383998</name>
</gene>
<keyword evidence="2" id="KW-1185">Reference proteome</keyword>
<organism evidence="1 2">
    <name type="scientific">Dothidotthia symphoricarpi CBS 119687</name>
    <dbReference type="NCBI Taxonomy" id="1392245"/>
    <lineage>
        <taxon>Eukaryota</taxon>
        <taxon>Fungi</taxon>
        <taxon>Dikarya</taxon>
        <taxon>Ascomycota</taxon>
        <taxon>Pezizomycotina</taxon>
        <taxon>Dothideomycetes</taxon>
        <taxon>Pleosporomycetidae</taxon>
        <taxon>Pleosporales</taxon>
        <taxon>Dothidotthiaceae</taxon>
        <taxon>Dothidotthia</taxon>
    </lineage>
</organism>